<gene>
    <name evidence="3" type="ORF">E6K79_10740</name>
</gene>
<dbReference type="SUPFAM" id="SSF69318">
    <property type="entry name" value="Integrin alpha N-terminal domain"/>
    <property type="match status" value="1"/>
</dbReference>
<evidence type="ECO:0000313" key="3">
    <source>
        <dbReference type="EMBL" id="TMQ63116.1"/>
    </source>
</evidence>
<dbReference type="Proteomes" id="UP000317691">
    <property type="component" value="Unassembled WGS sequence"/>
</dbReference>
<dbReference type="Gene3D" id="2.130.10.130">
    <property type="entry name" value="Integrin alpha, N-terminal"/>
    <property type="match status" value="1"/>
</dbReference>
<dbReference type="PANTHER" id="PTHR46580">
    <property type="entry name" value="SENSOR KINASE-RELATED"/>
    <property type="match status" value="1"/>
</dbReference>
<dbReference type="AlphaFoldDB" id="A0A538THL9"/>
<dbReference type="PANTHER" id="PTHR46580:SF2">
    <property type="entry name" value="MAM DOMAIN-CONTAINING PROTEIN"/>
    <property type="match status" value="1"/>
</dbReference>
<dbReference type="EMBL" id="VBOZ01000033">
    <property type="protein sequence ID" value="TMQ63116.1"/>
    <property type="molecule type" value="Genomic_DNA"/>
</dbReference>
<accession>A0A538THL9</accession>
<comment type="caution">
    <text evidence="3">The sequence shown here is derived from an EMBL/GenBank/DDBJ whole genome shotgun (WGS) entry which is preliminary data.</text>
</comment>
<evidence type="ECO:0000259" key="2">
    <source>
        <dbReference type="Pfam" id="PF13860"/>
    </source>
</evidence>
<dbReference type="InterPro" id="IPR013517">
    <property type="entry name" value="FG-GAP"/>
</dbReference>
<evidence type="ECO:0000256" key="1">
    <source>
        <dbReference type="ARBA" id="ARBA00022729"/>
    </source>
</evidence>
<dbReference type="Pfam" id="PF13517">
    <property type="entry name" value="FG-GAP_3"/>
    <property type="match status" value="2"/>
</dbReference>
<reference evidence="3 4" key="1">
    <citation type="journal article" date="2019" name="Nat. Microbiol.">
        <title>Mediterranean grassland soil C-N compound turnover is dependent on rainfall and depth, and is mediated by genomically divergent microorganisms.</title>
        <authorList>
            <person name="Diamond S."/>
            <person name="Andeer P.F."/>
            <person name="Li Z."/>
            <person name="Crits-Christoph A."/>
            <person name="Burstein D."/>
            <person name="Anantharaman K."/>
            <person name="Lane K.R."/>
            <person name="Thomas B.C."/>
            <person name="Pan C."/>
            <person name="Northen T.R."/>
            <person name="Banfield J.F."/>
        </authorList>
    </citation>
    <scope>NUCLEOTIDE SEQUENCE [LARGE SCALE GENOMIC DNA]</scope>
    <source>
        <strain evidence="3">WS_9</strain>
    </source>
</reference>
<organism evidence="3 4">
    <name type="scientific">Eiseniibacteriota bacterium</name>
    <dbReference type="NCBI Taxonomy" id="2212470"/>
    <lineage>
        <taxon>Bacteria</taxon>
        <taxon>Candidatus Eiseniibacteriota</taxon>
    </lineage>
</organism>
<sequence length="436" mass="45402">MADFDGDGKLDLAAANRFGTTVSLFAGVGDGTFGPRRDVEVGSGPYAIEIADFNLDGRLDLAAATFSSRTVAVCLGFGDGTFGERREIPIPGAGFGLVAGDWNWDGKIDLAAGVYEGGQVVVLLGDGDGGFHPGQEITGFLTPQSMAAEDMNGDGNLDLLIGDPAETDESRSAVEISYGGGDGTAVAGDMNKDGYPDAIVTNGNQVAPWLNDAGAANAAQARAFLKKVDRVLSAGGASARTCINVEPVAGSYLNSDLNLDSITLSSEGTGSVSQISTAGPVSTAEKDSDRNGILELSACFARADLAKLFDKVQGKQTVTARLDGTLTDCRIVSAKVDLEVDSSHRSFAATISPNPLNPQATLRFSTSQDGFVRIRMFDLNGRLVRTVLDRPLVAAGDHQVVIDGRGANGGMLASGIYFYQVEALEGTLRGRFTILK</sequence>
<dbReference type="InterPro" id="IPR028994">
    <property type="entry name" value="Integrin_alpha_N"/>
</dbReference>
<feature type="domain" description="FlgD/Vpr Ig-like" evidence="2">
    <location>
        <begin position="370"/>
        <end position="424"/>
    </location>
</feature>
<protein>
    <recommendedName>
        <fullName evidence="2">FlgD/Vpr Ig-like domain-containing protein</fullName>
    </recommendedName>
</protein>
<dbReference type="InterPro" id="IPR025965">
    <property type="entry name" value="FlgD/Vpr_Ig-like"/>
</dbReference>
<keyword evidence="1" id="KW-0732">Signal</keyword>
<dbReference type="Gene3D" id="2.60.40.4070">
    <property type="match status" value="1"/>
</dbReference>
<name>A0A538THL9_UNCEI</name>
<dbReference type="Pfam" id="PF13860">
    <property type="entry name" value="FlgD_ig"/>
    <property type="match status" value="1"/>
</dbReference>
<dbReference type="Gene3D" id="2.30.30.100">
    <property type="match status" value="1"/>
</dbReference>
<proteinExistence type="predicted"/>
<evidence type="ECO:0000313" key="4">
    <source>
        <dbReference type="Proteomes" id="UP000317691"/>
    </source>
</evidence>